<dbReference type="GeneID" id="100371877"/>
<evidence type="ECO:0000256" key="2">
    <source>
        <dbReference type="ARBA" id="ARBA00022614"/>
    </source>
</evidence>
<evidence type="ECO:0000256" key="3">
    <source>
        <dbReference type="ARBA" id="ARBA00022737"/>
    </source>
</evidence>
<protein>
    <submittedName>
        <fullName evidence="8">Leucine-rich repeat-containing protein 46-like</fullName>
    </submittedName>
</protein>
<evidence type="ECO:0000313" key="8">
    <source>
        <dbReference type="RefSeq" id="XP_002736362.1"/>
    </source>
</evidence>
<feature type="region of interest" description="Disordered" evidence="6">
    <location>
        <begin position="185"/>
        <end position="220"/>
    </location>
</feature>
<keyword evidence="7" id="KW-1185">Reference proteome</keyword>
<dbReference type="InterPro" id="IPR050576">
    <property type="entry name" value="Cilia_flagella_integrity"/>
</dbReference>
<dbReference type="RefSeq" id="XP_002736362.1">
    <property type="nucleotide sequence ID" value="XM_002736316.2"/>
</dbReference>
<evidence type="ECO:0000256" key="4">
    <source>
        <dbReference type="ARBA" id="ARBA00023069"/>
    </source>
</evidence>
<keyword evidence="2" id="KW-0433">Leucine-rich repeat</keyword>
<accession>A0ABM0GSF4</accession>
<dbReference type="PANTHER" id="PTHR45973">
    <property type="entry name" value="PROTEIN PHOSPHATASE 1 REGULATORY SUBUNIT SDS22-RELATED"/>
    <property type="match status" value="1"/>
</dbReference>
<proteinExistence type="predicted"/>
<sequence>MAEGGGDGEAEYVEEETMKKPEKISLSMIARRNLPHLEVSSGSQDKLIQSLMKLTHIRLDRENIDEIDNLEMLGPVTNLYLQHNIISRIENLESLHQLRFLTLAANNISRIENLNVVAELKLLDLSENAIEDFDPAELPQKLIILNLKDNPCTKLPGYRVKVIQHLANLKQLDNVNVTKYERRDAGCVVSDSEEEEEEEEDEDEEGEDDDSDEGVIADGGDWGEILDQGKHLKNRALDNIEDVFNISTRLIQQSRQRLQKYMKDHASREDELDDVRTQSRLADEKMTARENEFRLSVGSTPTPR</sequence>
<organism evidence="7 8">
    <name type="scientific">Saccoglossus kowalevskii</name>
    <name type="common">Acorn worm</name>
    <dbReference type="NCBI Taxonomy" id="10224"/>
    <lineage>
        <taxon>Eukaryota</taxon>
        <taxon>Metazoa</taxon>
        <taxon>Hemichordata</taxon>
        <taxon>Enteropneusta</taxon>
        <taxon>Harrimaniidae</taxon>
        <taxon>Saccoglossus</taxon>
    </lineage>
</organism>
<evidence type="ECO:0000256" key="6">
    <source>
        <dbReference type="SAM" id="MobiDB-lite"/>
    </source>
</evidence>
<comment type="subcellular location">
    <subcellularLocation>
        <location evidence="1">Cell projection</location>
        <location evidence="1">Cilium</location>
    </subcellularLocation>
</comment>
<feature type="compositionally biased region" description="Basic and acidic residues" evidence="6">
    <location>
        <begin position="261"/>
        <end position="293"/>
    </location>
</feature>
<dbReference type="Pfam" id="PF14580">
    <property type="entry name" value="LRR_9"/>
    <property type="match status" value="1"/>
</dbReference>
<dbReference type="PROSITE" id="PS51450">
    <property type="entry name" value="LRR"/>
    <property type="match status" value="2"/>
</dbReference>
<dbReference type="SUPFAM" id="SSF52058">
    <property type="entry name" value="L domain-like"/>
    <property type="match status" value="1"/>
</dbReference>
<keyword evidence="3" id="KW-0677">Repeat</keyword>
<reference evidence="8" key="1">
    <citation type="submission" date="2025-08" db="UniProtKB">
        <authorList>
            <consortium name="RefSeq"/>
        </authorList>
    </citation>
    <scope>IDENTIFICATION</scope>
    <source>
        <tissue evidence="8">Testes</tissue>
    </source>
</reference>
<evidence type="ECO:0000313" key="7">
    <source>
        <dbReference type="Proteomes" id="UP000694865"/>
    </source>
</evidence>
<dbReference type="SMART" id="SM00365">
    <property type="entry name" value="LRR_SD22"/>
    <property type="match status" value="3"/>
</dbReference>
<keyword evidence="5" id="KW-0966">Cell projection</keyword>
<dbReference type="InterPro" id="IPR001611">
    <property type="entry name" value="Leu-rich_rpt"/>
</dbReference>
<keyword evidence="4" id="KW-0969">Cilium</keyword>
<evidence type="ECO:0000256" key="5">
    <source>
        <dbReference type="ARBA" id="ARBA00023273"/>
    </source>
</evidence>
<feature type="region of interest" description="Disordered" evidence="6">
    <location>
        <begin position="260"/>
        <end position="304"/>
    </location>
</feature>
<evidence type="ECO:0000256" key="1">
    <source>
        <dbReference type="ARBA" id="ARBA00004138"/>
    </source>
</evidence>
<dbReference type="Gene3D" id="3.80.10.10">
    <property type="entry name" value="Ribonuclease Inhibitor"/>
    <property type="match status" value="1"/>
</dbReference>
<dbReference type="PANTHER" id="PTHR45973:SF9">
    <property type="entry name" value="LEUCINE-RICH REPEAT-CONTAINING PROTEIN 46"/>
    <property type="match status" value="1"/>
</dbReference>
<dbReference type="Proteomes" id="UP000694865">
    <property type="component" value="Unplaced"/>
</dbReference>
<name>A0ABM0GSF4_SACKO</name>
<gene>
    <name evidence="8" type="primary">LOC100371877</name>
</gene>
<feature type="compositionally biased region" description="Acidic residues" evidence="6">
    <location>
        <begin position="191"/>
        <end position="215"/>
    </location>
</feature>
<dbReference type="InterPro" id="IPR032675">
    <property type="entry name" value="LRR_dom_sf"/>
</dbReference>